<gene>
    <name evidence="2" type="ORF">EI547_19035</name>
</gene>
<comment type="caution">
    <text evidence="2">The sequence shown here is derived from an EMBL/GenBank/DDBJ whole genome shotgun (WGS) entry which is preliminary data.</text>
</comment>
<accession>A0ABR9G3M1</accession>
<keyword evidence="3" id="KW-1185">Reference proteome</keyword>
<dbReference type="Proteomes" id="UP001645038">
    <property type="component" value="Unassembled WGS sequence"/>
</dbReference>
<protein>
    <submittedName>
        <fullName evidence="2">Type II toxin-antitoxin system Phd/YefM family antitoxin</fullName>
    </submittedName>
</protein>
<evidence type="ECO:0000313" key="2">
    <source>
        <dbReference type="EMBL" id="MBE0465514.1"/>
    </source>
</evidence>
<dbReference type="EMBL" id="RRZB01000114">
    <property type="protein sequence ID" value="MBE0465514.1"/>
    <property type="molecule type" value="Genomic_DNA"/>
</dbReference>
<organism evidence="2 3">
    <name type="scientific">Halomonas colorata</name>
    <dbReference type="NCBI Taxonomy" id="2742615"/>
    <lineage>
        <taxon>Bacteria</taxon>
        <taxon>Pseudomonadati</taxon>
        <taxon>Pseudomonadota</taxon>
        <taxon>Gammaproteobacteria</taxon>
        <taxon>Oceanospirillales</taxon>
        <taxon>Halomonadaceae</taxon>
        <taxon>Halomonas</taxon>
    </lineage>
</organism>
<comment type="similarity">
    <text evidence="1">Belongs to the phD/YefM antitoxin family.</text>
</comment>
<reference evidence="2 3" key="1">
    <citation type="submission" date="2020-07" db="EMBL/GenBank/DDBJ databases">
        <title>Halophilic bacteria isolated from french cheeses.</title>
        <authorList>
            <person name="Kothe C.I."/>
            <person name="Farah-Kraiem B."/>
            <person name="Renault P."/>
            <person name="Dridi B."/>
        </authorList>
    </citation>
    <scope>NUCLEOTIDE SEQUENCE [LARGE SCALE GENOMIC DNA]</scope>
    <source>
        <strain evidence="2 3">FME20</strain>
    </source>
</reference>
<sequence length="94" mass="10423">MNTNVATISFLKKNAAALDLSEPLTITQNGIPAYVIESYEDRMRRDEAIALVKLLSFASKDKSNGNLISGDDLRSGWEKRRSQTGAITNEEFTN</sequence>
<name>A0ABR9G3M1_9GAMM</name>
<dbReference type="RefSeq" id="WP_192539927.1">
    <property type="nucleotide sequence ID" value="NZ_RRZB01000114.1"/>
</dbReference>
<dbReference type="SUPFAM" id="SSF143120">
    <property type="entry name" value="YefM-like"/>
    <property type="match status" value="1"/>
</dbReference>
<evidence type="ECO:0000313" key="3">
    <source>
        <dbReference type="Proteomes" id="UP001645038"/>
    </source>
</evidence>
<evidence type="ECO:0000256" key="1">
    <source>
        <dbReference type="ARBA" id="ARBA00009981"/>
    </source>
</evidence>
<proteinExistence type="inferred from homology"/>
<dbReference type="InterPro" id="IPR036165">
    <property type="entry name" value="YefM-like_sf"/>
</dbReference>